<evidence type="ECO:0000313" key="3">
    <source>
        <dbReference type="EMBL" id="QIO08169.1"/>
    </source>
</evidence>
<gene>
    <name evidence="3" type="ORF">G8D99_03430</name>
</gene>
<dbReference type="Proteomes" id="UP000501939">
    <property type="component" value="Chromosome"/>
</dbReference>
<keyword evidence="2" id="KW-0472">Membrane</keyword>
<evidence type="ECO:0000256" key="1">
    <source>
        <dbReference type="SAM" id="MobiDB-lite"/>
    </source>
</evidence>
<dbReference type="KEGG" id="alj:G8D99_03430"/>
<accession>A0A6G8S1U7</accession>
<dbReference type="AlphaFoldDB" id="A0A6G8S1U7"/>
<proteinExistence type="predicted"/>
<keyword evidence="4" id="KW-1185">Reference proteome</keyword>
<keyword evidence="2" id="KW-1133">Transmembrane helix</keyword>
<protein>
    <submittedName>
        <fullName evidence="3">Uncharacterized protein</fullName>
    </submittedName>
</protein>
<dbReference type="RefSeq" id="WP_166322661.1">
    <property type="nucleotide sequence ID" value="NZ_CP049916.1"/>
</dbReference>
<sequence length="67" mass="7521">MNKHNKQPNKFLAPIVIAGVTIGFLASAYKFVFAKAEPNKTREQEPVQQEPLKQNAIEPENSEQKPS</sequence>
<feature type="transmembrane region" description="Helical" evidence="2">
    <location>
        <begin position="12"/>
        <end position="32"/>
    </location>
</feature>
<feature type="region of interest" description="Disordered" evidence="1">
    <location>
        <begin position="38"/>
        <end position="67"/>
    </location>
</feature>
<keyword evidence="2" id="KW-0812">Transmembrane</keyword>
<dbReference type="EMBL" id="CP049916">
    <property type="protein sequence ID" value="QIO08169.1"/>
    <property type="molecule type" value="Genomic_DNA"/>
</dbReference>
<evidence type="ECO:0000256" key="2">
    <source>
        <dbReference type="SAM" id="Phobius"/>
    </source>
</evidence>
<organism evidence="3 4">
    <name type="scientific">Acinetobacter lanii</name>
    <dbReference type="NCBI Taxonomy" id="2715163"/>
    <lineage>
        <taxon>Bacteria</taxon>
        <taxon>Pseudomonadati</taxon>
        <taxon>Pseudomonadota</taxon>
        <taxon>Gammaproteobacteria</taxon>
        <taxon>Moraxellales</taxon>
        <taxon>Moraxellaceae</taxon>
        <taxon>Acinetobacter</taxon>
    </lineage>
</organism>
<evidence type="ECO:0000313" key="4">
    <source>
        <dbReference type="Proteomes" id="UP000501939"/>
    </source>
</evidence>
<reference evidence="3 4" key="1">
    <citation type="submission" date="2020-03" db="EMBL/GenBank/DDBJ databases">
        <authorList>
            <person name="Zhu W."/>
        </authorList>
    </citation>
    <scope>NUCLEOTIDE SEQUENCE [LARGE SCALE GENOMIC DNA]</scope>
    <source>
        <strain evidence="3 4">185</strain>
    </source>
</reference>
<name>A0A6G8S1U7_9GAMM</name>